<accession>A0A9W9EMR7</accession>
<protein>
    <submittedName>
        <fullName evidence="1">C-factor</fullName>
    </submittedName>
</protein>
<organism evidence="1 2">
    <name type="scientific">Penicillium alfredii</name>
    <dbReference type="NCBI Taxonomy" id="1506179"/>
    <lineage>
        <taxon>Eukaryota</taxon>
        <taxon>Fungi</taxon>
        <taxon>Dikarya</taxon>
        <taxon>Ascomycota</taxon>
        <taxon>Pezizomycotina</taxon>
        <taxon>Eurotiomycetes</taxon>
        <taxon>Eurotiomycetidae</taxon>
        <taxon>Eurotiales</taxon>
        <taxon>Aspergillaceae</taxon>
        <taxon>Penicillium</taxon>
    </lineage>
</organism>
<dbReference type="PANTHER" id="PTHR45458">
    <property type="entry name" value="SHORT-CHAIN DEHYDROGENASE/REDUCTASE SDR"/>
    <property type="match status" value="1"/>
</dbReference>
<dbReference type="Gene3D" id="3.40.50.720">
    <property type="entry name" value="NAD(P)-binding Rossmann-like Domain"/>
    <property type="match status" value="1"/>
</dbReference>
<dbReference type="RefSeq" id="XP_056507946.1">
    <property type="nucleotide sequence ID" value="XM_056659653.1"/>
</dbReference>
<dbReference type="InterPro" id="IPR052184">
    <property type="entry name" value="SDR_enzymes"/>
</dbReference>
<reference evidence="1" key="1">
    <citation type="submission" date="2022-11" db="EMBL/GenBank/DDBJ databases">
        <authorList>
            <person name="Petersen C."/>
        </authorList>
    </citation>
    <scope>NUCLEOTIDE SEQUENCE</scope>
    <source>
        <strain evidence="1">IBT 34128</strain>
    </source>
</reference>
<dbReference type="AlphaFoldDB" id="A0A9W9EMR7"/>
<gene>
    <name evidence="1" type="ORF">NUU61_009128</name>
</gene>
<evidence type="ECO:0000313" key="1">
    <source>
        <dbReference type="EMBL" id="KAJ5084549.1"/>
    </source>
</evidence>
<dbReference type="EMBL" id="JAPMSZ010000011">
    <property type="protein sequence ID" value="KAJ5084549.1"/>
    <property type="molecule type" value="Genomic_DNA"/>
</dbReference>
<dbReference type="GO" id="GO:0016616">
    <property type="term" value="F:oxidoreductase activity, acting on the CH-OH group of donors, NAD or NADP as acceptor"/>
    <property type="evidence" value="ECO:0007669"/>
    <property type="project" value="TreeGrafter"/>
</dbReference>
<sequence>MPSPAYKITKAALNSLTVQYALDYKKEGFTIFAFAPGWLRTELGGDIAGLSIKQGAQASVEKILGTGKEQNGQFIIIKVKGWEKVEGRHQYHGGNVP</sequence>
<proteinExistence type="predicted"/>
<reference evidence="1" key="2">
    <citation type="journal article" date="2023" name="IMA Fungus">
        <title>Comparative genomic study of the Penicillium genus elucidates a diverse pangenome and 15 lateral gene transfer events.</title>
        <authorList>
            <person name="Petersen C."/>
            <person name="Sorensen T."/>
            <person name="Nielsen M.R."/>
            <person name="Sondergaard T.E."/>
            <person name="Sorensen J.L."/>
            <person name="Fitzpatrick D.A."/>
            <person name="Frisvad J.C."/>
            <person name="Nielsen K.L."/>
        </authorList>
    </citation>
    <scope>NUCLEOTIDE SEQUENCE</scope>
    <source>
        <strain evidence="1">IBT 34128</strain>
    </source>
</reference>
<dbReference type="InterPro" id="IPR036291">
    <property type="entry name" value="NAD(P)-bd_dom_sf"/>
</dbReference>
<evidence type="ECO:0000313" key="2">
    <source>
        <dbReference type="Proteomes" id="UP001141434"/>
    </source>
</evidence>
<name>A0A9W9EMR7_9EURO</name>
<dbReference type="PANTHER" id="PTHR45458:SF1">
    <property type="entry name" value="SHORT CHAIN DEHYDROGENASE"/>
    <property type="match status" value="1"/>
</dbReference>
<dbReference type="GeneID" id="81398822"/>
<dbReference type="Proteomes" id="UP001141434">
    <property type="component" value="Unassembled WGS sequence"/>
</dbReference>
<dbReference type="SUPFAM" id="SSF51735">
    <property type="entry name" value="NAD(P)-binding Rossmann-fold domains"/>
    <property type="match status" value="1"/>
</dbReference>
<keyword evidence="2" id="KW-1185">Reference proteome</keyword>
<dbReference type="OrthoDB" id="7289984at2759"/>
<comment type="caution">
    <text evidence="1">The sequence shown here is derived from an EMBL/GenBank/DDBJ whole genome shotgun (WGS) entry which is preliminary data.</text>
</comment>